<reference evidence="3" key="2">
    <citation type="submission" date="2022-01" db="EMBL/GenBank/DDBJ databases">
        <authorList>
            <person name="Yamashiro T."/>
            <person name="Shiraishi A."/>
            <person name="Satake H."/>
            <person name="Nakayama K."/>
        </authorList>
    </citation>
    <scope>NUCLEOTIDE SEQUENCE</scope>
</reference>
<feature type="coiled-coil region" evidence="1">
    <location>
        <begin position="132"/>
        <end position="184"/>
    </location>
</feature>
<dbReference type="EMBL" id="BQNB010008894">
    <property type="protein sequence ID" value="GJS55818.1"/>
    <property type="molecule type" value="Genomic_DNA"/>
</dbReference>
<comment type="caution">
    <text evidence="3">The sequence shown here is derived from an EMBL/GenBank/DDBJ whole genome shotgun (WGS) entry which is preliminary data.</text>
</comment>
<feature type="region of interest" description="Disordered" evidence="2">
    <location>
        <begin position="93"/>
        <end position="123"/>
    </location>
</feature>
<evidence type="ECO:0000256" key="2">
    <source>
        <dbReference type="SAM" id="MobiDB-lite"/>
    </source>
</evidence>
<dbReference type="Proteomes" id="UP001151760">
    <property type="component" value="Unassembled WGS sequence"/>
</dbReference>
<reference evidence="3" key="1">
    <citation type="journal article" date="2022" name="Int. J. Mol. Sci.">
        <title>Draft Genome of Tanacetum Coccineum: Genomic Comparison of Closely Related Tanacetum-Family Plants.</title>
        <authorList>
            <person name="Yamashiro T."/>
            <person name="Shiraishi A."/>
            <person name="Nakayama K."/>
            <person name="Satake H."/>
        </authorList>
    </citation>
    <scope>NUCLEOTIDE SEQUENCE</scope>
</reference>
<evidence type="ECO:0000313" key="3">
    <source>
        <dbReference type="EMBL" id="GJS55818.1"/>
    </source>
</evidence>
<organism evidence="3 4">
    <name type="scientific">Tanacetum coccineum</name>
    <dbReference type="NCBI Taxonomy" id="301880"/>
    <lineage>
        <taxon>Eukaryota</taxon>
        <taxon>Viridiplantae</taxon>
        <taxon>Streptophyta</taxon>
        <taxon>Embryophyta</taxon>
        <taxon>Tracheophyta</taxon>
        <taxon>Spermatophyta</taxon>
        <taxon>Magnoliopsida</taxon>
        <taxon>eudicotyledons</taxon>
        <taxon>Gunneridae</taxon>
        <taxon>Pentapetalae</taxon>
        <taxon>asterids</taxon>
        <taxon>campanulids</taxon>
        <taxon>Asterales</taxon>
        <taxon>Asteraceae</taxon>
        <taxon>Asteroideae</taxon>
        <taxon>Anthemideae</taxon>
        <taxon>Anthemidinae</taxon>
        <taxon>Tanacetum</taxon>
    </lineage>
</organism>
<proteinExistence type="predicted"/>
<evidence type="ECO:0000313" key="4">
    <source>
        <dbReference type="Proteomes" id="UP001151760"/>
    </source>
</evidence>
<keyword evidence="1" id="KW-0175">Coiled coil</keyword>
<evidence type="ECO:0000256" key="1">
    <source>
        <dbReference type="SAM" id="Coils"/>
    </source>
</evidence>
<keyword evidence="4" id="KW-1185">Reference proteome</keyword>
<sequence length="198" mass="21662">MGKLSLFLRHLKLEDSYGITTLPNTEIFEQLTLMGYVSNSDYSNIATAIICLATNMTFNFSNKIFEGMVKNLDTDEAAFTSVDVVHGGAATTVSSIDEGQGSGNIPKSPTMPHDSPLPGDHTPGSDECSMTLHELTVLCTKLSNKVDNLETKLKQTKQTYGATLTKLIKKVKKLEQTVKISQARRRSKILVSDDEESS</sequence>
<accession>A0ABQ4WSQ3</accession>
<name>A0ABQ4WSQ3_9ASTR</name>
<feature type="compositionally biased region" description="Polar residues" evidence="2">
    <location>
        <begin position="93"/>
        <end position="107"/>
    </location>
</feature>
<gene>
    <name evidence="3" type="ORF">Tco_0629180</name>
</gene>
<protein>
    <submittedName>
        <fullName evidence="3">Uncharacterized protein</fullName>
    </submittedName>
</protein>